<feature type="compositionally biased region" description="Low complexity" evidence="1">
    <location>
        <begin position="338"/>
        <end position="355"/>
    </location>
</feature>
<evidence type="ECO:0000256" key="1">
    <source>
        <dbReference type="SAM" id="MobiDB-lite"/>
    </source>
</evidence>
<feature type="region of interest" description="Disordered" evidence="1">
    <location>
        <begin position="555"/>
        <end position="616"/>
    </location>
</feature>
<proteinExistence type="predicted"/>
<sequence>MEQSPYKTAYNHPGGSQAFTMPPHRGTNHIDISSETGSEDTESNYTFSLSNAATAKDLAAENKRLRAMLGTPWQGRIISSAPRQSSATVLHSQRVHPSAARLPPVSQAPIYEAMPAPFGPAAHWTTASTPATDRTAAFPERGPDGHILVLPRREIDYPYAAKFWTKRKFDLSQREEITIPGAVKGRQGPGRLKQNNENVGMPFVIDVHGNTIDGDRAEAIRDCMRTWLRGRPDLPATWKHGASGELRNSLYRYMYERFEELQLCDFDWKVEKIAIDVFPQVTAAIRKRAQAAKASKKKIKKSKKRAHDSDGDAPERDAAVDLDLAPYQMLPEYERHSSTSPSHHASQSHASLAPATKRRRPLEESARGNSPPLAHVATPLSAHRHPSPSNDSLTYDDGARASTELALLDSSTPSGLDVLATVCMLLPASLTDTEGGSPETATTATYAPGIEDVPLSAQVDDMEGGCMLAVSLLRIFSATNTEQYAYGRVLRKIPDPLAGMWDTSESASERGRSQSPSLTAPIPTPTTPVAAPTAPVAAPTTPVFAPAAPVPITCESTSITPTPTMPASVPPVTRASSTPTLAPAPTAVPVPKKSTNAPAQPRTWPPTPSKNQPKDKCARIWRSRNPAGTEEEFNSFYKATIPTQHLRKKYIQFNGDLDGAPSRNRKAKNAAKNGTT</sequence>
<gene>
    <name evidence="2" type="primary">J7H6V8</name>
</gene>
<reference evidence="2" key="1">
    <citation type="submission" date="2019-10" db="EMBL/GenBank/DDBJ databases">
        <authorList>
            <person name="Nor Muhammad N."/>
        </authorList>
    </citation>
    <scope>NUCLEOTIDE SEQUENCE</scope>
</reference>
<organism evidence="2">
    <name type="scientific">Ganoderma boninense</name>
    <dbReference type="NCBI Taxonomy" id="34458"/>
    <lineage>
        <taxon>Eukaryota</taxon>
        <taxon>Fungi</taxon>
        <taxon>Dikarya</taxon>
        <taxon>Basidiomycota</taxon>
        <taxon>Agaricomycotina</taxon>
        <taxon>Agaricomycetes</taxon>
        <taxon>Polyporales</taxon>
        <taxon>Polyporaceae</taxon>
        <taxon>Ganoderma</taxon>
    </lineage>
</organism>
<feature type="region of interest" description="Disordered" evidence="1">
    <location>
        <begin position="292"/>
        <end position="321"/>
    </location>
</feature>
<dbReference type="AlphaFoldDB" id="A0A5K1K2T0"/>
<feature type="compositionally biased region" description="Basic and acidic residues" evidence="1">
    <location>
        <begin position="307"/>
        <end position="319"/>
    </location>
</feature>
<dbReference type="EMBL" id="LR728125">
    <property type="protein sequence ID" value="VWP00057.1"/>
    <property type="molecule type" value="Genomic_DNA"/>
</dbReference>
<feature type="region of interest" description="Disordered" evidence="1">
    <location>
        <begin position="501"/>
        <end position="535"/>
    </location>
</feature>
<name>A0A5K1K2T0_9APHY</name>
<feature type="compositionally biased region" description="Basic residues" evidence="1">
    <location>
        <begin position="292"/>
        <end position="306"/>
    </location>
</feature>
<feature type="region of interest" description="Disordered" evidence="1">
    <location>
        <begin position="654"/>
        <end position="676"/>
    </location>
</feature>
<accession>A0A5K1K2T0</accession>
<feature type="region of interest" description="Disordered" evidence="1">
    <location>
        <begin position="334"/>
        <end position="396"/>
    </location>
</feature>
<feature type="compositionally biased region" description="Low complexity" evidence="1">
    <location>
        <begin position="573"/>
        <end position="591"/>
    </location>
</feature>
<feature type="region of interest" description="Disordered" evidence="1">
    <location>
        <begin position="1"/>
        <end position="43"/>
    </location>
</feature>
<protein>
    <submittedName>
        <fullName evidence="2">NADPH oxidase regulator</fullName>
    </submittedName>
</protein>
<evidence type="ECO:0000313" key="2">
    <source>
        <dbReference type="EMBL" id="VWP00057.1"/>
    </source>
</evidence>